<name>A0ABV5KSH1_9BACL</name>
<protein>
    <recommendedName>
        <fullName evidence="3">Butirosin biosynthesis protein H N-terminal domain-containing protein</fullName>
    </recommendedName>
</protein>
<evidence type="ECO:0008006" key="3">
    <source>
        <dbReference type="Google" id="ProtNLM"/>
    </source>
</evidence>
<proteinExistence type="predicted"/>
<evidence type="ECO:0000313" key="1">
    <source>
        <dbReference type="EMBL" id="MFB9328171.1"/>
    </source>
</evidence>
<keyword evidence="2" id="KW-1185">Reference proteome</keyword>
<evidence type="ECO:0000313" key="2">
    <source>
        <dbReference type="Proteomes" id="UP001589747"/>
    </source>
</evidence>
<accession>A0ABV5KSH1</accession>
<dbReference type="Proteomes" id="UP001589747">
    <property type="component" value="Unassembled WGS sequence"/>
</dbReference>
<dbReference type="EMBL" id="JBHMDO010000033">
    <property type="protein sequence ID" value="MFB9328171.1"/>
    <property type="molecule type" value="Genomic_DNA"/>
</dbReference>
<sequence length="327" mass="36935">MTQEVTFARPELYTSGRHVLDCTEYLICSSIQSSGLPFHWLFSDSWGFHYRSLRDISALAPSESPPFWTNLERLYGMRRIEHEGRTLEALAEEVVIGRGSTIVLTGDIWHIPWSTICYRETHNNHDILITGYNPSLRELFVVDFVPEHAGWVAFDVIDAFFSGGIHLNGRTYAFEITAPSLRAEEETLIRQLGMARTKMDAAVSGLERMYADLALEQDCTGLIEAWWDPMRPIVAYRESFLEFVLFMQHRALPGALVLAQAGTADTLANLASKWFSLRNNLKKLQMKGAVSPQHILSRLAQIIQLEKQALADLTELLGHLSAKEATP</sequence>
<dbReference type="RefSeq" id="WP_377497217.1">
    <property type="nucleotide sequence ID" value="NZ_JBHMDO010000033.1"/>
</dbReference>
<organism evidence="1 2">
    <name type="scientific">Paenibacillus aurantiacus</name>
    <dbReference type="NCBI Taxonomy" id="1936118"/>
    <lineage>
        <taxon>Bacteria</taxon>
        <taxon>Bacillati</taxon>
        <taxon>Bacillota</taxon>
        <taxon>Bacilli</taxon>
        <taxon>Bacillales</taxon>
        <taxon>Paenibacillaceae</taxon>
        <taxon>Paenibacillus</taxon>
    </lineage>
</organism>
<gene>
    <name evidence="1" type="ORF">ACFFSY_19760</name>
</gene>
<reference evidence="1 2" key="1">
    <citation type="submission" date="2024-09" db="EMBL/GenBank/DDBJ databases">
        <authorList>
            <person name="Sun Q."/>
            <person name="Mori K."/>
        </authorList>
    </citation>
    <scope>NUCLEOTIDE SEQUENCE [LARGE SCALE GENOMIC DNA]</scope>
    <source>
        <strain evidence="1 2">TISTR 2452</strain>
    </source>
</reference>
<comment type="caution">
    <text evidence="1">The sequence shown here is derived from an EMBL/GenBank/DDBJ whole genome shotgun (WGS) entry which is preliminary data.</text>
</comment>